<proteinExistence type="inferred from homology"/>
<dbReference type="Proteomes" id="UP000702544">
    <property type="component" value="Unassembled WGS sequence"/>
</dbReference>
<reference evidence="6 7" key="1">
    <citation type="submission" date="2020-01" db="EMBL/GenBank/DDBJ databases">
        <title>Genomes assembled from Gulf of Kutch pelagic sediment metagenomes.</title>
        <authorList>
            <person name="Chandrashekar M."/>
            <person name="Mahajan M.S."/>
            <person name="Dave K.J."/>
            <person name="Vatsa P."/>
            <person name="Nathani N.M."/>
        </authorList>
    </citation>
    <scope>NUCLEOTIDE SEQUENCE [LARGE SCALE GENOMIC DNA]</scope>
    <source>
        <strain evidence="6">KS3-K002</strain>
    </source>
</reference>
<evidence type="ECO:0000313" key="6">
    <source>
        <dbReference type="EMBL" id="NIR76529.1"/>
    </source>
</evidence>
<dbReference type="AlphaFoldDB" id="A0AAE5CDU5"/>
<dbReference type="Pfam" id="PF00106">
    <property type="entry name" value="adh_short"/>
    <property type="match status" value="1"/>
</dbReference>
<protein>
    <submittedName>
        <fullName evidence="6">SDR family oxidoreductase</fullName>
    </submittedName>
</protein>
<dbReference type="PANTHER" id="PTHR43391:SF14">
    <property type="entry name" value="DEHYDROGENASE_REDUCTASE SDR FAMILY PROTEIN 7-LIKE"/>
    <property type="match status" value="1"/>
</dbReference>
<evidence type="ECO:0000313" key="7">
    <source>
        <dbReference type="Proteomes" id="UP000702544"/>
    </source>
</evidence>
<accession>A0AAE5CDU5</accession>
<sequence length="277" mass="28905">MAGGEAARGPRESLRVGPGTAAGAGRVSEGAKGSVLILGATSLIGRATAAAFAREGYDLMLASPGGPELEHVTADVAIRTGAAVVSLELDARDTASHAGFVRRAVEAAGGELSGAVLNFGLGGDAVCAREDMSHAEEILRVNFVGAASVLGHLANYFEQRRRGFIIGVSSVAGDRGRQSNYVYGSAKAGLSAFLQGLRNRLHHAGVTVVTVKPGFIDTRLTYGKVSPKMAAAPERVGAAIVKAVKKRRSVVYVPGYWRLIMMIIKAIPEPVFKRLNL</sequence>
<comment type="similarity">
    <text evidence="1">Belongs to the short-chain dehydrogenases/reductases (SDR) family.</text>
</comment>
<evidence type="ECO:0000256" key="4">
    <source>
        <dbReference type="SAM" id="MobiDB-lite"/>
    </source>
</evidence>
<evidence type="ECO:0000256" key="3">
    <source>
        <dbReference type="ARBA" id="ARBA00023002"/>
    </source>
</evidence>
<dbReference type="InterPro" id="IPR057326">
    <property type="entry name" value="KR_dom"/>
</dbReference>
<organism evidence="6 7">
    <name type="scientific">Candidatus Kutchimonas denitrificans</name>
    <dbReference type="NCBI Taxonomy" id="3056748"/>
    <lineage>
        <taxon>Bacteria</taxon>
        <taxon>Pseudomonadati</taxon>
        <taxon>Gemmatimonadota</taxon>
        <taxon>Gemmatimonadia</taxon>
        <taxon>Candidatus Palauibacterales</taxon>
        <taxon>Candidatus Palauibacteraceae</taxon>
        <taxon>Candidatus Kutchimonas</taxon>
    </lineage>
</organism>
<evidence type="ECO:0000256" key="1">
    <source>
        <dbReference type="ARBA" id="ARBA00006484"/>
    </source>
</evidence>
<keyword evidence="3" id="KW-0560">Oxidoreductase</keyword>
<dbReference type="InterPro" id="IPR002347">
    <property type="entry name" value="SDR_fam"/>
</dbReference>
<name>A0AAE5CDU5_9BACT</name>
<dbReference type="SMART" id="SM00822">
    <property type="entry name" value="PKS_KR"/>
    <property type="match status" value="1"/>
</dbReference>
<dbReference type="PRINTS" id="PR00081">
    <property type="entry name" value="GDHRDH"/>
</dbReference>
<dbReference type="PROSITE" id="PS00061">
    <property type="entry name" value="ADH_SHORT"/>
    <property type="match status" value="1"/>
</dbReference>
<gene>
    <name evidence="6" type="ORF">GWO12_15725</name>
</gene>
<dbReference type="NCBIfam" id="NF005489">
    <property type="entry name" value="PRK07102.1"/>
    <property type="match status" value="1"/>
</dbReference>
<dbReference type="SUPFAM" id="SSF51735">
    <property type="entry name" value="NAD(P)-binding Rossmann-fold domains"/>
    <property type="match status" value="1"/>
</dbReference>
<dbReference type="InterPro" id="IPR020904">
    <property type="entry name" value="Sc_DH/Rdtase_CS"/>
</dbReference>
<comment type="caution">
    <text evidence="6">The sequence shown here is derived from an EMBL/GenBank/DDBJ whole genome shotgun (WGS) entry which is preliminary data.</text>
</comment>
<feature type="domain" description="Ketoreductase" evidence="5">
    <location>
        <begin position="33"/>
        <end position="219"/>
    </location>
</feature>
<dbReference type="PANTHER" id="PTHR43391">
    <property type="entry name" value="RETINOL DEHYDROGENASE-RELATED"/>
    <property type="match status" value="1"/>
</dbReference>
<dbReference type="EMBL" id="JAACAK010000130">
    <property type="protein sequence ID" value="NIR76529.1"/>
    <property type="molecule type" value="Genomic_DNA"/>
</dbReference>
<dbReference type="GO" id="GO:0016491">
    <property type="term" value="F:oxidoreductase activity"/>
    <property type="evidence" value="ECO:0007669"/>
    <property type="project" value="UniProtKB-KW"/>
</dbReference>
<feature type="region of interest" description="Disordered" evidence="4">
    <location>
        <begin position="1"/>
        <end position="26"/>
    </location>
</feature>
<dbReference type="InterPro" id="IPR036291">
    <property type="entry name" value="NAD(P)-bd_dom_sf"/>
</dbReference>
<dbReference type="Gene3D" id="3.40.50.720">
    <property type="entry name" value="NAD(P)-binding Rossmann-like Domain"/>
    <property type="match status" value="1"/>
</dbReference>
<keyword evidence="2" id="KW-0521">NADP</keyword>
<evidence type="ECO:0000256" key="2">
    <source>
        <dbReference type="ARBA" id="ARBA00022857"/>
    </source>
</evidence>
<evidence type="ECO:0000259" key="5">
    <source>
        <dbReference type="SMART" id="SM00822"/>
    </source>
</evidence>